<accession>A0A0H5DQC9</accession>
<evidence type="ECO:0000313" key="4">
    <source>
        <dbReference type="Proteomes" id="UP000220251"/>
    </source>
</evidence>
<dbReference type="OrthoDB" id="5455132at2"/>
<gene>
    <name evidence="3" type="ORF">ELAC_0924</name>
</gene>
<evidence type="ECO:0000256" key="1">
    <source>
        <dbReference type="SAM" id="SignalP"/>
    </source>
</evidence>
<feature type="domain" description="Magnetosome protein MamS/MamX" evidence="2">
    <location>
        <begin position="37"/>
        <end position="118"/>
    </location>
</feature>
<dbReference type="RefSeq" id="WP_143406441.1">
    <property type="nucleotide sequence ID" value="NZ_CWGJ01000011.1"/>
</dbReference>
<evidence type="ECO:0000259" key="2">
    <source>
        <dbReference type="Pfam" id="PF26390"/>
    </source>
</evidence>
<protein>
    <submittedName>
        <fullName evidence="3">Putative secreted protein</fullName>
    </submittedName>
</protein>
<dbReference type="InterPro" id="IPR058837">
    <property type="entry name" value="MamS_MamX_dom"/>
</dbReference>
<name>A0A0H5DQC9_9BACT</name>
<dbReference type="EMBL" id="CWGJ01000011">
    <property type="protein sequence ID" value="CRX38273.1"/>
    <property type="molecule type" value="Genomic_DNA"/>
</dbReference>
<dbReference type="Pfam" id="PF26390">
    <property type="entry name" value="MamS_MamX"/>
    <property type="match status" value="1"/>
</dbReference>
<keyword evidence="1" id="KW-0732">Signal</keyword>
<sequence length="138" mass="15013">MNKIAMVAACLLAAGTLSAVESSNHAPTTEMFSKESLKTFKGSVKEVQRVEHEGMVGVHVVLDVEGKAVVVLLGPAPYLEEVKFDPKVGDAVEVTGFTIETGKEQEVIAKSVKFGDKEFKFRDDGGVPEWSGSKMRRW</sequence>
<evidence type="ECO:0000313" key="3">
    <source>
        <dbReference type="EMBL" id="CRX38273.1"/>
    </source>
</evidence>
<dbReference type="Proteomes" id="UP000220251">
    <property type="component" value="Unassembled WGS sequence"/>
</dbReference>
<reference evidence="4" key="1">
    <citation type="submission" date="2015-06" db="EMBL/GenBank/DDBJ databases">
        <authorList>
            <person name="Bertelli C."/>
        </authorList>
    </citation>
    <scope>NUCLEOTIDE SEQUENCE [LARGE SCALE GENOMIC DNA]</scope>
    <source>
        <strain evidence="4">CRIB-30</strain>
    </source>
</reference>
<dbReference type="AlphaFoldDB" id="A0A0H5DQC9"/>
<organism evidence="3 4">
    <name type="scientific">Estrella lausannensis</name>
    <dbReference type="NCBI Taxonomy" id="483423"/>
    <lineage>
        <taxon>Bacteria</taxon>
        <taxon>Pseudomonadati</taxon>
        <taxon>Chlamydiota</taxon>
        <taxon>Chlamydiia</taxon>
        <taxon>Parachlamydiales</taxon>
        <taxon>Candidatus Criblamydiaceae</taxon>
        <taxon>Estrella</taxon>
    </lineage>
</organism>
<feature type="signal peptide" evidence="1">
    <location>
        <begin position="1"/>
        <end position="19"/>
    </location>
</feature>
<feature type="chain" id="PRO_5005217809" evidence="1">
    <location>
        <begin position="20"/>
        <end position="138"/>
    </location>
</feature>
<keyword evidence="4" id="KW-1185">Reference proteome</keyword>
<proteinExistence type="predicted"/>